<feature type="region of interest" description="Disordered" evidence="1">
    <location>
        <begin position="1"/>
        <end position="20"/>
    </location>
</feature>
<dbReference type="EMBL" id="CM017321">
    <property type="protein sequence ID" value="KAE7999222.1"/>
    <property type="molecule type" value="Genomic_DNA"/>
</dbReference>
<sequence>MEEIDSTDKTPTHGVGWKHSTDLHGDFSTLSLTSKRVQEQPIFPSPLPAPMVLKKCHRRIFMGTTAGSPVFGALFTSSPFVDDDGCHAGEKTPTPERVQEQPSSPSTPPTPMVLKKCRCRTLMDTTAGNPVCEALFASSAAVYDDGSNTGEKTPTPKRMTEQQNSPTTPPIPMVHKKCRCRILMGTTAGAVSPVCGPLFA</sequence>
<reference evidence="2 3" key="1">
    <citation type="submission" date="2019-06" db="EMBL/GenBank/DDBJ databases">
        <title>A chromosomal-level reference genome of Carpinus fangiana (Coryloideae, Betulaceae).</title>
        <authorList>
            <person name="Yang X."/>
            <person name="Wang Z."/>
            <person name="Zhang L."/>
            <person name="Hao G."/>
            <person name="Liu J."/>
            <person name="Yang Y."/>
        </authorList>
    </citation>
    <scope>NUCLEOTIDE SEQUENCE [LARGE SCALE GENOMIC DNA]</scope>
    <source>
        <strain evidence="2">Cfa_2016G</strain>
        <tissue evidence="2">Leaf</tissue>
    </source>
</reference>
<feature type="region of interest" description="Disordered" evidence="1">
    <location>
        <begin position="84"/>
        <end position="112"/>
    </location>
</feature>
<keyword evidence="3" id="KW-1185">Reference proteome</keyword>
<protein>
    <submittedName>
        <fullName evidence="2">Uncharacterized protein</fullName>
    </submittedName>
</protein>
<feature type="compositionally biased region" description="Basic and acidic residues" evidence="1">
    <location>
        <begin position="84"/>
        <end position="99"/>
    </location>
</feature>
<dbReference type="Proteomes" id="UP000327013">
    <property type="component" value="Chromosome 1"/>
</dbReference>
<feature type="compositionally biased region" description="Basic and acidic residues" evidence="1">
    <location>
        <begin position="1"/>
        <end position="11"/>
    </location>
</feature>
<evidence type="ECO:0000313" key="2">
    <source>
        <dbReference type="EMBL" id="KAE7999222.1"/>
    </source>
</evidence>
<accession>A0A5N6QIP8</accession>
<dbReference type="OrthoDB" id="10324652at2759"/>
<gene>
    <name evidence="2" type="ORF">FH972_003677</name>
</gene>
<proteinExistence type="predicted"/>
<dbReference type="AlphaFoldDB" id="A0A5N6QIP8"/>
<organism evidence="2 3">
    <name type="scientific">Carpinus fangiana</name>
    <dbReference type="NCBI Taxonomy" id="176857"/>
    <lineage>
        <taxon>Eukaryota</taxon>
        <taxon>Viridiplantae</taxon>
        <taxon>Streptophyta</taxon>
        <taxon>Embryophyta</taxon>
        <taxon>Tracheophyta</taxon>
        <taxon>Spermatophyta</taxon>
        <taxon>Magnoliopsida</taxon>
        <taxon>eudicotyledons</taxon>
        <taxon>Gunneridae</taxon>
        <taxon>Pentapetalae</taxon>
        <taxon>rosids</taxon>
        <taxon>fabids</taxon>
        <taxon>Fagales</taxon>
        <taxon>Betulaceae</taxon>
        <taxon>Carpinus</taxon>
    </lineage>
</organism>
<name>A0A5N6QIP8_9ROSI</name>
<evidence type="ECO:0000313" key="3">
    <source>
        <dbReference type="Proteomes" id="UP000327013"/>
    </source>
</evidence>
<evidence type="ECO:0000256" key="1">
    <source>
        <dbReference type="SAM" id="MobiDB-lite"/>
    </source>
</evidence>
<feature type="region of interest" description="Disordered" evidence="1">
    <location>
        <begin position="144"/>
        <end position="171"/>
    </location>
</feature>